<evidence type="ECO:0000313" key="2">
    <source>
        <dbReference type="EMBL" id="KAE9339530.1"/>
    </source>
</evidence>
<protein>
    <submittedName>
        <fullName evidence="2">Uncharacterized protein</fullName>
    </submittedName>
</protein>
<name>A0A6A4FI37_9STRA</name>
<sequence>MCVLEKAGQAGGSCYNISEIEGGLTEPGTAELPELDTEVLVAHLCAKLVGSKCPGYEKDELRRNFKTGKYGKARYEEQIAAKKEVTSLEDSFAWWGWHNYHDALVQTMLTDSTGATVPNSDPQAGLLGQH</sequence>
<comment type="caution">
    <text evidence="2">The sequence shown here is derived from an EMBL/GenBank/DDBJ whole genome shotgun (WGS) entry which is preliminary data.</text>
</comment>
<proteinExistence type="predicted"/>
<reference evidence="2 4" key="1">
    <citation type="submission" date="2018-08" db="EMBL/GenBank/DDBJ databases">
        <title>Genomic investigation of the strawberry pathogen Phytophthora fragariae indicates pathogenicity is determined by transcriptional variation in three key races.</title>
        <authorList>
            <person name="Adams T.M."/>
            <person name="Armitage A.D."/>
            <person name="Sobczyk M.K."/>
            <person name="Bates H.J."/>
            <person name="Dunwell J.M."/>
            <person name="Nellist C.F."/>
            <person name="Harrison R.J."/>
        </authorList>
    </citation>
    <scope>NUCLEOTIDE SEQUENCE [LARGE SCALE GENOMIC DNA]</scope>
    <source>
        <strain evidence="1 3">SCRP249</strain>
        <strain evidence="2 4">SCRP333</strain>
    </source>
</reference>
<keyword evidence="4" id="KW-1185">Reference proteome</keyword>
<evidence type="ECO:0000313" key="3">
    <source>
        <dbReference type="Proteomes" id="UP000429607"/>
    </source>
</evidence>
<dbReference type="Proteomes" id="UP000434957">
    <property type="component" value="Unassembled WGS sequence"/>
</dbReference>
<evidence type="ECO:0000313" key="1">
    <source>
        <dbReference type="EMBL" id="KAE9032763.1"/>
    </source>
</evidence>
<dbReference type="EMBL" id="QXFT01000615">
    <property type="protein sequence ID" value="KAE9339530.1"/>
    <property type="molecule type" value="Genomic_DNA"/>
</dbReference>
<organism evidence="2 4">
    <name type="scientific">Phytophthora rubi</name>
    <dbReference type="NCBI Taxonomy" id="129364"/>
    <lineage>
        <taxon>Eukaryota</taxon>
        <taxon>Sar</taxon>
        <taxon>Stramenopiles</taxon>
        <taxon>Oomycota</taxon>
        <taxon>Peronosporomycetes</taxon>
        <taxon>Peronosporales</taxon>
        <taxon>Peronosporaceae</taxon>
        <taxon>Phytophthora</taxon>
    </lineage>
</organism>
<dbReference type="AlphaFoldDB" id="A0A6A4FI37"/>
<evidence type="ECO:0000313" key="4">
    <source>
        <dbReference type="Proteomes" id="UP000434957"/>
    </source>
</evidence>
<dbReference type="EMBL" id="QXFV01000614">
    <property type="protein sequence ID" value="KAE9032763.1"/>
    <property type="molecule type" value="Genomic_DNA"/>
</dbReference>
<accession>A0A6A4FI37</accession>
<gene>
    <name evidence="1" type="ORF">PR001_g10459</name>
    <name evidence="2" type="ORF">PR003_g10963</name>
</gene>
<dbReference type="Proteomes" id="UP000429607">
    <property type="component" value="Unassembled WGS sequence"/>
</dbReference>